<reference evidence="2 3" key="1">
    <citation type="submission" date="2019-12" db="EMBL/GenBank/DDBJ databases">
        <authorList>
            <person name="Alioto T."/>
            <person name="Alioto T."/>
            <person name="Gomez Garrido J."/>
        </authorList>
    </citation>
    <scope>NUCLEOTIDE SEQUENCE [LARGE SCALE GENOMIC DNA]</scope>
</reference>
<feature type="transmembrane region" description="Helical" evidence="1">
    <location>
        <begin position="51"/>
        <end position="70"/>
    </location>
</feature>
<dbReference type="AlphaFoldDB" id="A0A8S0RYW6"/>
<gene>
    <name evidence="2" type="ORF">OLEA9_A011732</name>
</gene>
<sequence>MAVLLSLLAVVVTAITTNQWVVVRLFLGSATAVESYLIVGASGGVDSSGEIIVVIAVAIASLRIPTYLSIQIHQVNAKSSDWNGCWCFARVLGWLFSHSFMTVIGVLQMVLVIF</sequence>
<evidence type="ECO:0000313" key="2">
    <source>
        <dbReference type="EMBL" id="CAA2984464.1"/>
    </source>
</evidence>
<comment type="caution">
    <text evidence="2">The sequence shown here is derived from an EMBL/GenBank/DDBJ whole genome shotgun (WGS) entry which is preliminary data.</text>
</comment>
<accession>A0A8S0RYW6</accession>
<keyword evidence="1" id="KW-0812">Transmembrane</keyword>
<evidence type="ECO:0000256" key="1">
    <source>
        <dbReference type="SAM" id="Phobius"/>
    </source>
</evidence>
<name>A0A8S0RYW6_OLEEU</name>
<keyword evidence="1" id="KW-1133">Transmembrane helix</keyword>
<organism evidence="2 3">
    <name type="scientific">Olea europaea subsp. europaea</name>
    <dbReference type="NCBI Taxonomy" id="158383"/>
    <lineage>
        <taxon>Eukaryota</taxon>
        <taxon>Viridiplantae</taxon>
        <taxon>Streptophyta</taxon>
        <taxon>Embryophyta</taxon>
        <taxon>Tracheophyta</taxon>
        <taxon>Spermatophyta</taxon>
        <taxon>Magnoliopsida</taxon>
        <taxon>eudicotyledons</taxon>
        <taxon>Gunneridae</taxon>
        <taxon>Pentapetalae</taxon>
        <taxon>asterids</taxon>
        <taxon>lamiids</taxon>
        <taxon>Lamiales</taxon>
        <taxon>Oleaceae</taxon>
        <taxon>Oleeae</taxon>
        <taxon>Olea</taxon>
    </lineage>
</organism>
<dbReference type="Gramene" id="OE9A011732T1">
    <property type="protein sequence ID" value="OE9A011732C1"/>
    <property type="gene ID" value="OE9A011732"/>
</dbReference>
<keyword evidence="1" id="KW-0472">Membrane</keyword>
<dbReference type="Proteomes" id="UP000594638">
    <property type="component" value="Unassembled WGS sequence"/>
</dbReference>
<proteinExistence type="predicted"/>
<dbReference type="EMBL" id="CACTIH010003765">
    <property type="protein sequence ID" value="CAA2984464.1"/>
    <property type="molecule type" value="Genomic_DNA"/>
</dbReference>
<feature type="transmembrane region" description="Helical" evidence="1">
    <location>
        <begin position="91"/>
        <end position="113"/>
    </location>
</feature>
<evidence type="ECO:0000313" key="3">
    <source>
        <dbReference type="Proteomes" id="UP000594638"/>
    </source>
</evidence>
<keyword evidence="3" id="KW-1185">Reference proteome</keyword>
<protein>
    <submittedName>
        <fullName evidence="2">Uncharacterized protein</fullName>
    </submittedName>
</protein>